<feature type="domain" description="CSD" evidence="4">
    <location>
        <begin position="4"/>
        <end position="69"/>
    </location>
</feature>
<keyword evidence="3" id="KW-0812">Transmembrane</keyword>
<name>A0A6C2UB51_PONDE</name>
<dbReference type="GO" id="GO:0003730">
    <property type="term" value="F:mRNA 3'-UTR binding"/>
    <property type="evidence" value="ECO:0007669"/>
    <property type="project" value="TreeGrafter"/>
</dbReference>
<dbReference type="Proteomes" id="UP000366872">
    <property type="component" value="Unassembled WGS sequence"/>
</dbReference>
<gene>
    <name evidence="5" type="primary">cspG</name>
    <name evidence="5" type="ORF">PDESU_05459</name>
</gene>
<dbReference type="PANTHER" id="PTHR12962">
    <property type="entry name" value="CALCIUM-REGULATED HEAT STABLE PROTEIN CRHSP-24-RELATED"/>
    <property type="match status" value="1"/>
</dbReference>
<protein>
    <submittedName>
        <fullName evidence="5">Cold shock-like protein CspG</fullName>
    </submittedName>
</protein>
<accession>A0A6C2UB51</accession>
<dbReference type="InterPro" id="IPR010718">
    <property type="entry name" value="DUF1294"/>
</dbReference>
<dbReference type="InterPro" id="IPR002059">
    <property type="entry name" value="CSP_DNA-bd"/>
</dbReference>
<proteinExistence type="predicted"/>
<dbReference type="PANTHER" id="PTHR12962:SF1">
    <property type="entry name" value="COLD SHOCK DOMAIN-CONTAINING PROTEIN CG9705"/>
    <property type="match status" value="1"/>
</dbReference>
<feature type="transmembrane region" description="Helical" evidence="3">
    <location>
        <begin position="110"/>
        <end position="128"/>
    </location>
</feature>
<evidence type="ECO:0000256" key="1">
    <source>
        <dbReference type="ARBA" id="ARBA00022553"/>
    </source>
</evidence>
<dbReference type="CDD" id="cd04458">
    <property type="entry name" value="CSP_CDS"/>
    <property type="match status" value="1"/>
</dbReference>
<feature type="transmembrane region" description="Helical" evidence="3">
    <location>
        <begin position="85"/>
        <end position="104"/>
    </location>
</feature>
<dbReference type="Gene3D" id="2.40.50.140">
    <property type="entry name" value="Nucleic acid-binding proteins"/>
    <property type="match status" value="1"/>
</dbReference>
<dbReference type="Pfam" id="PF00313">
    <property type="entry name" value="CSD"/>
    <property type="match status" value="1"/>
</dbReference>
<dbReference type="InterPro" id="IPR019844">
    <property type="entry name" value="CSD_CS"/>
</dbReference>
<keyword evidence="3" id="KW-1133">Transmembrane helix</keyword>
<feature type="transmembrane region" description="Helical" evidence="3">
    <location>
        <begin position="175"/>
        <end position="193"/>
    </location>
</feature>
<sequence length="209" mass="23198">MQLKLQGKITAWNDEKGFGFITPVSGGDRIFVHIKAFQKRHRRPQVNQQISYTLSTDKQGRACAADVTCVGKGHVDPKRLMQQSAAVVAMALFFAALGVLTLAIPIIPKYIIGWYAIASAITFMAYAADKSAAQNGQWRISEATLHTLALAGGWPGALLAQQMLRHKSRKPGFQWTYKFTVVLNIVVTAWLLTPRGSKLTMEWLHEAFK</sequence>
<evidence type="ECO:0000313" key="6">
    <source>
        <dbReference type="Proteomes" id="UP000366872"/>
    </source>
</evidence>
<dbReference type="InterPro" id="IPR012340">
    <property type="entry name" value="NA-bd_OB-fold"/>
</dbReference>
<evidence type="ECO:0000259" key="4">
    <source>
        <dbReference type="PROSITE" id="PS51857"/>
    </source>
</evidence>
<dbReference type="InterPro" id="IPR052069">
    <property type="entry name" value="Ca-reg_mRNA-binding_domain"/>
</dbReference>
<dbReference type="RefSeq" id="WP_136082386.1">
    <property type="nucleotide sequence ID" value="NZ_CAAHFG010000004.1"/>
</dbReference>
<dbReference type="Pfam" id="PF06961">
    <property type="entry name" value="DUF1294"/>
    <property type="match status" value="1"/>
</dbReference>
<dbReference type="SMART" id="SM00357">
    <property type="entry name" value="CSP"/>
    <property type="match status" value="1"/>
</dbReference>
<organism evidence="5 6">
    <name type="scientific">Pontiella desulfatans</name>
    <dbReference type="NCBI Taxonomy" id="2750659"/>
    <lineage>
        <taxon>Bacteria</taxon>
        <taxon>Pseudomonadati</taxon>
        <taxon>Kiritimatiellota</taxon>
        <taxon>Kiritimatiellia</taxon>
        <taxon>Kiritimatiellales</taxon>
        <taxon>Pontiellaceae</taxon>
        <taxon>Pontiella</taxon>
    </lineage>
</organism>
<dbReference type="PROSITE" id="PS00352">
    <property type="entry name" value="CSD_1"/>
    <property type="match status" value="1"/>
</dbReference>
<evidence type="ECO:0000256" key="3">
    <source>
        <dbReference type="SAM" id="Phobius"/>
    </source>
</evidence>
<dbReference type="GO" id="GO:0043488">
    <property type="term" value="P:regulation of mRNA stability"/>
    <property type="evidence" value="ECO:0007669"/>
    <property type="project" value="TreeGrafter"/>
</dbReference>
<evidence type="ECO:0000313" key="5">
    <source>
        <dbReference type="EMBL" id="VGO16867.1"/>
    </source>
</evidence>
<dbReference type="InterPro" id="IPR011129">
    <property type="entry name" value="CSD"/>
</dbReference>
<keyword evidence="6" id="KW-1185">Reference proteome</keyword>
<dbReference type="EMBL" id="CAAHFG010000004">
    <property type="protein sequence ID" value="VGO16867.1"/>
    <property type="molecule type" value="Genomic_DNA"/>
</dbReference>
<keyword evidence="1" id="KW-0597">Phosphoprotein</keyword>
<comment type="subcellular location">
    <subcellularLocation>
        <location evidence="2">Cytoplasm</location>
    </subcellularLocation>
</comment>
<reference evidence="5 6" key="1">
    <citation type="submission" date="2019-04" db="EMBL/GenBank/DDBJ databases">
        <authorList>
            <person name="Van Vliet M D."/>
        </authorList>
    </citation>
    <scope>NUCLEOTIDE SEQUENCE [LARGE SCALE GENOMIC DNA]</scope>
    <source>
        <strain evidence="5 6">F1</strain>
    </source>
</reference>
<dbReference type="SUPFAM" id="SSF50249">
    <property type="entry name" value="Nucleic acid-binding proteins"/>
    <property type="match status" value="1"/>
</dbReference>
<dbReference type="GO" id="GO:0005829">
    <property type="term" value="C:cytosol"/>
    <property type="evidence" value="ECO:0007669"/>
    <property type="project" value="UniProtKB-ARBA"/>
</dbReference>
<keyword evidence="3" id="KW-0472">Membrane</keyword>
<evidence type="ECO:0000256" key="2">
    <source>
        <dbReference type="RuleBase" id="RU000408"/>
    </source>
</evidence>
<dbReference type="AlphaFoldDB" id="A0A6C2UB51"/>
<dbReference type="PROSITE" id="PS51857">
    <property type="entry name" value="CSD_2"/>
    <property type="match status" value="1"/>
</dbReference>